<keyword evidence="2" id="KW-1185">Reference proteome</keyword>
<dbReference type="Proteomes" id="UP001162131">
    <property type="component" value="Unassembled WGS sequence"/>
</dbReference>
<accession>A0AAU9JM42</accession>
<dbReference type="EMBL" id="CAJZBQ010000040">
    <property type="protein sequence ID" value="CAG9326194.1"/>
    <property type="molecule type" value="Genomic_DNA"/>
</dbReference>
<dbReference type="AlphaFoldDB" id="A0AAU9JM42"/>
<reference evidence="1" key="1">
    <citation type="submission" date="2021-09" db="EMBL/GenBank/DDBJ databases">
        <authorList>
            <consortium name="AG Swart"/>
            <person name="Singh M."/>
            <person name="Singh A."/>
            <person name="Seah K."/>
            <person name="Emmerich C."/>
        </authorList>
    </citation>
    <scope>NUCLEOTIDE SEQUENCE</scope>
    <source>
        <strain evidence="1">ATCC30299</strain>
    </source>
</reference>
<gene>
    <name evidence="1" type="ORF">BSTOLATCC_MIC40626</name>
</gene>
<organism evidence="1 2">
    <name type="scientific">Blepharisma stoltei</name>
    <dbReference type="NCBI Taxonomy" id="1481888"/>
    <lineage>
        <taxon>Eukaryota</taxon>
        <taxon>Sar</taxon>
        <taxon>Alveolata</taxon>
        <taxon>Ciliophora</taxon>
        <taxon>Postciliodesmatophora</taxon>
        <taxon>Heterotrichea</taxon>
        <taxon>Heterotrichida</taxon>
        <taxon>Blepharismidae</taxon>
        <taxon>Blepharisma</taxon>
    </lineage>
</organism>
<comment type="caution">
    <text evidence="1">The sequence shown here is derived from an EMBL/GenBank/DDBJ whole genome shotgun (WGS) entry which is preliminary data.</text>
</comment>
<dbReference type="InterPro" id="IPR032675">
    <property type="entry name" value="LRR_dom_sf"/>
</dbReference>
<dbReference type="Gene3D" id="3.80.10.10">
    <property type="entry name" value="Ribonuclease Inhibitor"/>
    <property type="match status" value="1"/>
</dbReference>
<evidence type="ECO:0000313" key="1">
    <source>
        <dbReference type="EMBL" id="CAG9326194.1"/>
    </source>
</evidence>
<dbReference type="SUPFAM" id="SSF52047">
    <property type="entry name" value="RNI-like"/>
    <property type="match status" value="1"/>
</dbReference>
<evidence type="ECO:0008006" key="3">
    <source>
        <dbReference type="Google" id="ProtNLM"/>
    </source>
</evidence>
<proteinExistence type="predicted"/>
<sequence length="314" mass="36826">MGKKRQNEKKSELIQNLPTEILYIIIGEFLEYKEWFKLAQVCSWANFIVNMCWQHVKYLDFDIFPLPRDSEFISAIKKCTKLEKIRLDCYYLSLDAILALPISLTHAKLSSIDNALKNPNFIQSIQRLPNLKSLKFNTLDDFDRYNVDINEWSQFFKACKLDEISIGNIHSETLDQDISSFVIGKCKNYKALRLVDSPNIKKFSADLTSVKIEAHRNVWNPLGLNDWTIRKLSNDCQKLEKLKIIDYNLKMHDEFTSISFNIIINNWRNLRFLHLSNFTDQGIKSINDLDIMRVATVCRNLKVLKLSQMRPYQS</sequence>
<evidence type="ECO:0000313" key="2">
    <source>
        <dbReference type="Proteomes" id="UP001162131"/>
    </source>
</evidence>
<name>A0AAU9JM42_9CILI</name>
<protein>
    <recommendedName>
        <fullName evidence="3">F-box domain-containing protein</fullName>
    </recommendedName>
</protein>